<dbReference type="InterPro" id="IPR019127">
    <property type="entry name" value="Exosortase"/>
</dbReference>
<protein>
    <submittedName>
        <fullName evidence="9">Eight transmembrane protein EpsH, putative exosortase</fullName>
    </submittedName>
</protein>
<dbReference type="GO" id="GO:0005886">
    <property type="term" value="C:plasma membrane"/>
    <property type="evidence" value="ECO:0007669"/>
    <property type="project" value="UniProtKB-SubCell"/>
</dbReference>
<dbReference type="Proteomes" id="UP000010798">
    <property type="component" value="Chromosome"/>
</dbReference>
<dbReference type="GO" id="GO:0006508">
    <property type="term" value="P:proteolysis"/>
    <property type="evidence" value="ECO:0007669"/>
    <property type="project" value="UniProtKB-KW"/>
</dbReference>
<keyword evidence="7 8" id="KW-0472">Membrane</keyword>
<dbReference type="NCBIfam" id="TIGR02602">
    <property type="entry name" value="8TM_EpsH"/>
    <property type="match status" value="1"/>
</dbReference>
<name>L0DMC9_SINAD</name>
<evidence type="ECO:0000256" key="7">
    <source>
        <dbReference type="ARBA" id="ARBA00023136"/>
    </source>
</evidence>
<dbReference type="KEGG" id="saci:Sinac_5880"/>
<dbReference type="AlphaFoldDB" id="L0DMC9"/>
<organism evidence="9 10">
    <name type="scientific">Singulisphaera acidiphila (strain ATCC BAA-1392 / DSM 18658 / VKM B-2454 / MOB10)</name>
    <dbReference type="NCBI Taxonomy" id="886293"/>
    <lineage>
        <taxon>Bacteria</taxon>
        <taxon>Pseudomonadati</taxon>
        <taxon>Planctomycetota</taxon>
        <taxon>Planctomycetia</taxon>
        <taxon>Isosphaerales</taxon>
        <taxon>Isosphaeraceae</taxon>
        <taxon>Singulisphaera</taxon>
    </lineage>
</organism>
<keyword evidence="4 8" id="KW-0812">Transmembrane</keyword>
<evidence type="ECO:0000256" key="2">
    <source>
        <dbReference type="ARBA" id="ARBA00022475"/>
    </source>
</evidence>
<feature type="transmembrane region" description="Helical" evidence="8">
    <location>
        <begin position="40"/>
        <end position="58"/>
    </location>
</feature>
<evidence type="ECO:0000256" key="1">
    <source>
        <dbReference type="ARBA" id="ARBA00004651"/>
    </source>
</evidence>
<keyword evidence="10" id="KW-1185">Reference proteome</keyword>
<gene>
    <name evidence="9" type="ordered locus">Sinac_5880</name>
</gene>
<sequence length="321" mass="34550">MATTPLASVCVHSSTLTPKPEDLRSSLSSAFADPEQRKRLLGGFLCLGLLGLIFGVNIKHFVHAWSTDENYSHGFLVPLISLYFANQAAMQGPVRLRGGTILGILLLGLSLFGRLAMVLIPIPFLGDLAFLVGVAGVCALLAGTEALRRYWFAIFFLIFMVPLPIALYTKIASPLQLLASQLATAFMNVTGVPVLCEGNMMTLPGDIQMFVAEACSGMRQLTGFLALTAAVAYLASRPWWYRLAVVASAIPIALTANVARVILTGYVMYFVDPQYASGTYHTLEGLLMMGFGLSLLRGGCWVLDQICAITRPPVPTETPAS</sequence>
<feature type="transmembrane region" description="Helical" evidence="8">
    <location>
        <begin position="217"/>
        <end position="235"/>
    </location>
</feature>
<comment type="subcellular location">
    <subcellularLocation>
        <location evidence="1">Cell membrane</location>
        <topology evidence="1">Multi-pass membrane protein</topology>
    </subcellularLocation>
</comment>
<dbReference type="InterPro" id="IPR026392">
    <property type="entry name" value="Exo/Archaeosortase_dom"/>
</dbReference>
<feature type="transmembrane region" description="Helical" evidence="8">
    <location>
        <begin position="241"/>
        <end position="263"/>
    </location>
</feature>
<evidence type="ECO:0000256" key="8">
    <source>
        <dbReference type="SAM" id="Phobius"/>
    </source>
</evidence>
<accession>L0DMC9</accession>
<feature type="transmembrane region" description="Helical" evidence="8">
    <location>
        <begin position="101"/>
        <end position="122"/>
    </location>
</feature>
<dbReference type="OrthoDB" id="9797363at2"/>
<evidence type="ECO:0000313" key="9">
    <source>
        <dbReference type="EMBL" id="AGA29998.1"/>
    </source>
</evidence>
<feature type="transmembrane region" description="Helical" evidence="8">
    <location>
        <begin position="70"/>
        <end position="89"/>
    </location>
</feature>
<feature type="transmembrane region" description="Helical" evidence="8">
    <location>
        <begin position="128"/>
        <end position="143"/>
    </location>
</feature>
<dbReference type="HOGENOM" id="CLU_065975_0_0_0"/>
<keyword evidence="2" id="KW-1003">Cell membrane</keyword>
<evidence type="ECO:0000256" key="3">
    <source>
        <dbReference type="ARBA" id="ARBA00022670"/>
    </source>
</evidence>
<evidence type="ECO:0000313" key="10">
    <source>
        <dbReference type="Proteomes" id="UP000010798"/>
    </source>
</evidence>
<evidence type="ECO:0000256" key="5">
    <source>
        <dbReference type="ARBA" id="ARBA00022801"/>
    </source>
</evidence>
<dbReference type="GO" id="GO:0008233">
    <property type="term" value="F:peptidase activity"/>
    <property type="evidence" value="ECO:0007669"/>
    <property type="project" value="UniProtKB-KW"/>
</dbReference>
<dbReference type="InterPro" id="IPR013426">
    <property type="entry name" value="EpsH-like"/>
</dbReference>
<dbReference type="RefSeq" id="WP_015249094.1">
    <property type="nucleotide sequence ID" value="NC_019892.1"/>
</dbReference>
<evidence type="ECO:0000256" key="6">
    <source>
        <dbReference type="ARBA" id="ARBA00022989"/>
    </source>
</evidence>
<dbReference type="STRING" id="886293.Sinac_5880"/>
<keyword evidence="5" id="KW-0378">Hydrolase</keyword>
<evidence type="ECO:0000256" key="4">
    <source>
        <dbReference type="ARBA" id="ARBA00022692"/>
    </source>
</evidence>
<dbReference type="NCBIfam" id="TIGR04178">
    <property type="entry name" value="exo_archaeo"/>
    <property type="match status" value="1"/>
</dbReference>
<dbReference type="Pfam" id="PF09721">
    <property type="entry name" value="Exosortase_EpsH"/>
    <property type="match status" value="1"/>
</dbReference>
<proteinExistence type="predicted"/>
<keyword evidence="3" id="KW-0645">Protease</keyword>
<dbReference type="EMBL" id="CP003364">
    <property type="protein sequence ID" value="AGA29998.1"/>
    <property type="molecule type" value="Genomic_DNA"/>
</dbReference>
<keyword evidence="6 8" id="KW-1133">Transmembrane helix</keyword>
<reference evidence="9 10" key="1">
    <citation type="submission" date="2012-02" db="EMBL/GenBank/DDBJ databases">
        <title>Complete sequence of chromosome of Singulisphaera acidiphila DSM 18658.</title>
        <authorList>
            <consortium name="US DOE Joint Genome Institute (JGI-PGF)"/>
            <person name="Lucas S."/>
            <person name="Copeland A."/>
            <person name="Lapidus A."/>
            <person name="Glavina del Rio T."/>
            <person name="Dalin E."/>
            <person name="Tice H."/>
            <person name="Bruce D."/>
            <person name="Goodwin L."/>
            <person name="Pitluck S."/>
            <person name="Peters L."/>
            <person name="Ovchinnikova G."/>
            <person name="Chertkov O."/>
            <person name="Kyrpides N."/>
            <person name="Mavromatis K."/>
            <person name="Ivanova N."/>
            <person name="Brettin T."/>
            <person name="Detter J.C."/>
            <person name="Han C."/>
            <person name="Larimer F."/>
            <person name="Land M."/>
            <person name="Hauser L."/>
            <person name="Markowitz V."/>
            <person name="Cheng J.-F."/>
            <person name="Hugenholtz P."/>
            <person name="Woyke T."/>
            <person name="Wu D."/>
            <person name="Tindall B."/>
            <person name="Pomrenke H."/>
            <person name="Brambilla E."/>
            <person name="Klenk H.-P."/>
            <person name="Eisen J.A."/>
        </authorList>
    </citation>
    <scope>NUCLEOTIDE SEQUENCE [LARGE SCALE GENOMIC DNA]</scope>
    <source>
        <strain evidence="10">ATCC BAA-1392 / DSM 18658 / VKM B-2454 / MOB10</strain>
    </source>
</reference>
<feature type="transmembrane region" description="Helical" evidence="8">
    <location>
        <begin position="150"/>
        <end position="169"/>
    </location>
</feature>
<dbReference type="eggNOG" id="COG1269">
    <property type="taxonomic scope" value="Bacteria"/>
</dbReference>